<dbReference type="Gene3D" id="2.160.20.10">
    <property type="entry name" value="Single-stranded right-handed beta-helix, Pectin lyase-like"/>
    <property type="match status" value="2"/>
</dbReference>
<feature type="active site" evidence="8">
    <location>
        <position position="260"/>
    </location>
</feature>
<dbReference type="InterPro" id="IPR012334">
    <property type="entry name" value="Pectin_lyas_fold"/>
</dbReference>
<dbReference type="Pfam" id="PF00295">
    <property type="entry name" value="Glyco_hydro_28"/>
    <property type="match status" value="2"/>
</dbReference>
<evidence type="ECO:0000256" key="2">
    <source>
        <dbReference type="ARBA" id="ARBA00008834"/>
    </source>
</evidence>
<evidence type="ECO:0000256" key="5">
    <source>
        <dbReference type="ARBA" id="ARBA00022801"/>
    </source>
</evidence>
<dbReference type="EMBL" id="JARAOO010000003">
    <property type="protein sequence ID" value="KAJ7977604.1"/>
    <property type="molecule type" value="Genomic_DNA"/>
</dbReference>
<dbReference type="InterPro" id="IPR000719">
    <property type="entry name" value="Prot_kinase_dom"/>
</dbReference>
<evidence type="ECO:0000256" key="1">
    <source>
        <dbReference type="ARBA" id="ARBA00004191"/>
    </source>
</evidence>
<organism evidence="12 13">
    <name type="scientific">Quillaja saponaria</name>
    <name type="common">Soap bark tree</name>
    <dbReference type="NCBI Taxonomy" id="32244"/>
    <lineage>
        <taxon>Eukaryota</taxon>
        <taxon>Viridiplantae</taxon>
        <taxon>Streptophyta</taxon>
        <taxon>Embryophyta</taxon>
        <taxon>Tracheophyta</taxon>
        <taxon>Spermatophyta</taxon>
        <taxon>Magnoliopsida</taxon>
        <taxon>eudicotyledons</taxon>
        <taxon>Gunneridae</taxon>
        <taxon>Pentapetalae</taxon>
        <taxon>rosids</taxon>
        <taxon>fabids</taxon>
        <taxon>Fabales</taxon>
        <taxon>Quillajaceae</taxon>
        <taxon>Quillaja</taxon>
    </lineage>
</organism>
<dbReference type="KEGG" id="qsa:O6P43_007202"/>
<evidence type="ECO:0000256" key="8">
    <source>
        <dbReference type="PROSITE-ProRule" id="PRU10052"/>
    </source>
</evidence>
<evidence type="ECO:0000259" key="11">
    <source>
        <dbReference type="PROSITE" id="PS50011"/>
    </source>
</evidence>
<evidence type="ECO:0000313" key="12">
    <source>
        <dbReference type="EMBL" id="KAJ7977604.1"/>
    </source>
</evidence>
<keyword evidence="10" id="KW-0812">Transmembrane</keyword>
<protein>
    <submittedName>
        <fullName evidence="12">Exopolygalacturonase-like</fullName>
    </submittedName>
</protein>
<keyword evidence="7" id="KW-0961">Cell wall biogenesis/degradation</keyword>
<dbReference type="InterPro" id="IPR011050">
    <property type="entry name" value="Pectin_lyase_fold/virulence"/>
</dbReference>
<dbReference type="PANTHER" id="PTHR31375">
    <property type="match status" value="1"/>
</dbReference>
<dbReference type="SUPFAM" id="SSF56112">
    <property type="entry name" value="Protein kinase-like (PK-like)"/>
    <property type="match status" value="1"/>
</dbReference>
<dbReference type="SUPFAM" id="SSF51126">
    <property type="entry name" value="Pectin lyase-like"/>
    <property type="match status" value="2"/>
</dbReference>
<comment type="caution">
    <text evidence="12">The sequence shown here is derived from an EMBL/GenBank/DDBJ whole genome shotgun (WGS) entry which is preliminary data.</text>
</comment>
<dbReference type="AlphaFoldDB" id="A0AAD7VJ99"/>
<dbReference type="InterPro" id="IPR001245">
    <property type="entry name" value="Ser-Thr/Tyr_kinase_cat_dom"/>
</dbReference>
<dbReference type="InterPro" id="IPR011009">
    <property type="entry name" value="Kinase-like_dom_sf"/>
</dbReference>
<comment type="similarity">
    <text evidence="2 9">Belongs to the glycosyl hydrolase 28 family.</text>
</comment>
<evidence type="ECO:0000256" key="9">
    <source>
        <dbReference type="RuleBase" id="RU361169"/>
    </source>
</evidence>
<dbReference type="GO" id="GO:0005975">
    <property type="term" value="P:carbohydrate metabolic process"/>
    <property type="evidence" value="ECO:0007669"/>
    <property type="project" value="InterPro"/>
</dbReference>
<dbReference type="GO" id="GO:0004650">
    <property type="term" value="F:polygalacturonase activity"/>
    <property type="evidence" value="ECO:0007669"/>
    <property type="project" value="InterPro"/>
</dbReference>
<dbReference type="Pfam" id="PF07714">
    <property type="entry name" value="PK_Tyr_Ser-Thr"/>
    <property type="match status" value="1"/>
</dbReference>
<evidence type="ECO:0000256" key="3">
    <source>
        <dbReference type="ARBA" id="ARBA00022512"/>
    </source>
</evidence>
<dbReference type="PROSITE" id="PS50011">
    <property type="entry name" value="PROTEIN_KINASE_DOM"/>
    <property type="match status" value="1"/>
</dbReference>
<feature type="domain" description="Protein kinase" evidence="11">
    <location>
        <begin position="767"/>
        <end position="1041"/>
    </location>
</feature>
<accession>A0AAD7VJ99</accession>
<keyword evidence="4" id="KW-0964">Secreted</keyword>
<reference evidence="12" key="1">
    <citation type="journal article" date="2023" name="Science">
        <title>Elucidation of the pathway for biosynthesis of saponin adjuvants from the soapbark tree.</title>
        <authorList>
            <person name="Reed J."/>
            <person name="Orme A."/>
            <person name="El-Demerdash A."/>
            <person name="Owen C."/>
            <person name="Martin L.B.B."/>
            <person name="Misra R.C."/>
            <person name="Kikuchi S."/>
            <person name="Rejzek M."/>
            <person name="Martin A.C."/>
            <person name="Harkess A."/>
            <person name="Leebens-Mack J."/>
            <person name="Louveau T."/>
            <person name="Stephenson M.J."/>
            <person name="Osbourn A."/>
        </authorList>
    </citation>
    <scope>NUCLEOTIDE SEQUENCE</scope>
    <source>
        <strain evidence="12">S10</strain>
    </source>
</reference>
<keyword evidence="10" id="KW-1133">Transmembrane helix</keyword>
<dbReference type="FunFam" id="2.160.20.10:FF:000004">
    <property type="entry name" value="Pectin lyase-like superfamily protein"/>
    <property type="match status" value="1"/>
</dbReference>
<feature type="transmembrane region" description="Helical" evidence="10">
    <location>
        <begin position="6"/>
        <end position="29"/>
    </location>
</feature>
<dbReference type="PROSITE" id="PS51257">
    <property type="entry name" value="PROKAR_LIPOPROTEIN"/>
    <property type="match status" value="1"/>
</dbReference>
<evidence type="ECO:0000256" key="10">
    <source>
        <dbReference type="SAM" id="Phobius"/>
    </source>
</evidence>
<sequence>MAITRSYQVMVVYVLLSCVAGGGPCVLGFGTRRGLVDTAPAVFDVSAHGAKADDKTDNAQAFIKAWNAACKSGAPAKLLVPKGNFVTGPVVFQGPCTGSEPITVEVQGTIKATTDTSEYMDPQWFSFEAINGLILTGEGTFDGQGFSAWKYMTDCQHGSDCQLAPASLKFSHVNNTEIHGITSLNSKGFHSHVIYCQNFTAYNIKITAPANSPNTDGMHLSNSHLVNVSSSVIGTGDDCISIGQGCTNISIANVTCGPGHGLSVGSLGKYPDEKDVSGVDVTNCTLKNTTNGVRIKTWPASPPSQASDITFKDIILETVKNPIIIDQKYGSHKSEVHPVVIFKVFVLVEALLILSLLLLMYTTFGAKADDKTDNVEAFYAGLDCSMQKRYWSYKACDPERDIHLIDGLVLTGGGTFDGQGSSVCGGYNDCKKKNTKCAPLPVSLKFTKVNNTIVEGITSLNSNQFHYSLLGCSNFTASNVIITAPGNSPNTDGIHISGSNLVTISNNMIGTGDDCVSIVQGTTQITVTNVTCGPGHGISVGSLGKWPNEKSVERVLVKNCTLTNTTNGARIKTWIGKKPGEAKNIIYEDIVMNNVKNPIIIDQSYGAGKRKVKFQAKIAAGFRPKDIIMEEMNKAKATWIILDRCFADDQSFQLSSRRICKVTLVGDNKEGDVDDYLLSQDGPESSITSKVKPNLTVQSRMSLWQSCPAYMASSSRGEEGSSMSEQYRECKSMRKGKRLTEGSSLHISSRKSLGPDFLLGIPVKLSWKVAEEITKGLERRLTEENSSSTYYGLLNNQYSDFMVRRFIGDLGGLVESEEKAALSMNHKNILGLIGYYKSEKATILVFPLTSRWTLEKNLFSSKGKHKLTFQEKMKIAMGVAQGVRYMHEECPRGPVVHRELHASNIFLRRDLHPLISGFGKAIWLHLRQEFQPDERCQQLRDLLDRDLMTMVKSDIQSFGVLLLRLFCRKSILKDDKALIKWARPLISERAFPQLLEEGLEDVDPHGIYKVMCAACHCTNPNPDLRPCMSEVISVLKGDKFSSM</sequence>
<keyword evidence="5 9" id="KW-0378">Hydrolase</keyword>
<dbReference type="GO" id="GO:0071555">
    <property type="term" value="P:cell wall organization"/>
    <property type="evidence" value="ECO:0007669"/>
    <property type="project" value="UniProtKB-KW"/>
</dbReference>
<evidence type="ECO:0000256" key="6">
    <source>
        <dbReference type="ARBA" id="ARBA00023295"/>
    </source>
</evidence>
<comment type="subcellular location">
    <subcellularLocation>
        <location evidence="1">Secreted</location>
        <location evidence="1">Cell wall</location>
    </subcellularLocation>
</comment>
<dbReference type="GO" id="GO:0005524">
    <property type="term" value="F:ATP binding"/>
    <property type="evidence" value="ECO:0007669"/>
    <property type="project" value="InterPro"/>
</dbReference>
<keyword evidence="10" id="KW-0472">Membrane</keyword>
<dbReference type="InterPro" id="IPR006626">
    <property type="entry name" value="PbH1"/>
</dbReference>
<dbReference type="Proteomes" id="UP001163823">
    <property type="component" value="Chromosome 3"/>
</dbReference>
<dbReference type="GO" id="GO:0004672">
    <property type="term" value="F:protein kinase activity"/>
    <property type="evidence" value="ECO:0007669"/>
    <property type="project" value="InterPro"/>
</dbReference>
<keyword evidence="3" id="KW-0134">Cell wall</keyword>
<dbReference type="Gene3D" id="1.10.510.10">
    <property type="entry name" value="Transferase(Phosphotransferase) domain 1"/>
    <property type="match status" value="1"/>
</dbReference>
<proteinExistence type="inferred from homology"/>
<evidence type="ECO:0000256" key="4">
    <source>
        <dbReference type="ARBA" id="ARBA00022525"/>
    </source>
</evidence>
<keyword evidence="13" id="KW-1185">Reference proteome</keyword>
<evidence type="ECO:0000256" key="7">
    <source>
        <dbReference type="ARBA" id="ARBA00023316"/>
    </source>
</evidence>
<feature type="active site" evidence="8">
    <location>
        <position position="536"/>
    </location>
</feature>
<dbReference type="SMART" id="SM00710">
    <property type="entry name" value="PbH1"/>
    <property type="match status" value="10"/>
</dbReference>
<keyword evidence="6 9" id="KW-0326">Glycosidase</keyword>
<gene>
    <name evidence="12" type="ORF">O6P43_007202</name>
</gene>
<evidence type="ECO:0000313" key="13">
    <source>
        <dbReference type="Proteomes" id="UP001163823"/>
    </source>
</evidence>
<dbReference type="PROSITE" id="PS00502">
    <property type="entry name" value="POLYGALACTURONASE"/>
    <property type="match status" value="2"/>
</dbReference>
<dbReference type="InterPro" id="IPR000743">
    <property type="entry name" value="Glyco_hydro_28"/>
</dbReference>
<name>A0AAD7VJ99_QUISA</name>